<dbReference type="InterPro" id="IPR036691">
    <property type="entry name" value="Endo/exonu/phosph_ase_sf"/>
</dbReference>
<evidence type="ECO:0000256" key="2">
    <source>
        <dbReference type="SAM" id="MobiDB-lite"/>
    </source>
</evidence>
<dbReference type="PANTHER" id="PTHR45666">
    <property type="entry name" value="TYPE IV INOSITOL POLYPHOSPHATE 5-PHOSPHATASE 9"/>
    <property type="match status" value="1"/>
</dbReference>
<organism evidence="3 4">
    <name type="scientific">Ensete ventricosum</name>
    <name type="common">Abyssinian banana</name>
    <name type="synonym">Musa ensete</name>
    <dbReference type="NCBI Taxonomy" id="4639"/>
    <lineage>
        <taxon>Eukaryota</taxon>
        <taxon>Viridiplantae</taxon>
        <taxon>Streptophyta</taxon>
        <taxon>Embryophyta</taxon>
        <taxon>Tracheophyta</taxon>
        <taxon>Spermatophyta</taxon>
        <taxon>Magnoliopsida</taxon>
        <taxon>Liliopsida</taxon>
        <taxon>Zingiberales</taxon>
        <taxon>Musaceae</taxon>
        <taxon>Ensete</taxon>
    </lineage>
</organism>
<accession>A0A427AEE6</accession>
<dbReference type="Gene3D" id="3.60.10.10">
    <property type="entry name" value="Endonuclease/exonuclease/phosphatase"/>
    <property type="match status" value="1"/>
</dbReference>
<name>A0A427AEE6_ENSVE</name>
<dbReference type="AlphaFoldDB" id="A0A427AEE6"/>
<dbReference type="GO" id="GO:0034485">
    <property type="term" value="F:phosphatidylinositol-3,4,5-trisphosphate 5-phosphatase activity"/>
    <property type="evidence" value="ECO:0007669"/>
    <property type="project" value="TreeGrafter"/>
</dbReference>
<dbReference type="GO" id="GO:0004439">
    <property type="term" value="F:phosphatidylinositol-4,5-bisphosphate 5-phosphatase activity"/>
    <property type="evidence" value="ECO:0007669"/>
    <property type="project" value="TreeGrafter"/>
</dbReference>
<proteinExistence type="predicted"/>
<dbReference type="Proteomes" id="UP000287651">
    <property type="component" value="Unassembled WGS sequence"/>
</dbReference>
<evidence type="ECO:0008006" key="5">
    <source>
        <dbReference type="Google" id="ProtNLM"/>
    </source>
</evidence>
<feature type="non-terminal residue" evidence="3">
    <location>
        <position position="1"/>
    </location>
</feature>
<dbReference type="EMBL" id="AMZH03002719">
    <property type="protein sequence ID" value="RRT74635.1"/>
    <property type="molecule type" value="Genomic_DNA"/>
</dbReference>
<evidence type="ECO:0000313" key="4">
    <source>
        <dbReference type="Proteomes" id="UP000287651"/>
    </source>
</evidence>
<dbReference type="GO" id="GO:0004445">
    <property type="term" value="F:inositol-polyphosphate 5-phosphatase activity"/>
    <property type="evidence" value="ECO:0007669"/>
    <property type="project" value="InterPro"/>
</dbReference>
<evidence type="ECO:0000313" key="3">
    <source>
        <dbReference type="EMBL" id="RRT74635.1"/>
    </source>
</evidence>
<protein>
    <recommendedName>
        <fullName evidence="5">Inositol polyphosphate-related phosphatase domain-containing protein</fullName>
    </recommendedName>
</protein>
<dbReference type="PANTHER" id="PTHR45666:SF22">
    <property type="entry name" value="TYPE I INOSITOL POLYPHOSPHATE 5-PHOSPHATASE 4"/>
    <property type="match status" value="1"/>
</dbReference>
<evidence type="ECO:0000256" key="1">
    <source>
        <dbReference type="ARBA" id="ARBA00022801"/>
    </source>
</evidence>
<feature type="region of interest" description="Disordered" evidence="2">
    <location>
        <begin position="156"/>
        <end position="176"/>
    </location>
</feature>
<keyword evidence="1" id="KW-0378">Hydrolase</keyword>
<reference evidence="3 4" key="1">
    <citation type="journal article" date="2014" name="Agronomy (Basel)">
        <title>A Draft Genome Sequence for Ensete ventricosum, the Drought-Tolerant Tree Against Hunger.</title>
        <authorList>
            <person name="Harrison J."/>
            <person name="Moore K.A."/>
            <person name="Paszkiewicz K."/>
            <person name="Jones T."/>
            <person name="Grant M."/>
            <person name="Ambacheew D."/>
            <person name="Muzemil S."/>
            <person name="Studholme D.J."/>
        </authorList>
    </citation>
    <scope>NUCLEOTIDE SEQUENCE [LARGE SCALE GENOMIC DNA]</scope>
</reference>
<gene>
    <name evidence="3" type="ORF">B296_00009483</name>
</gene>
<dbReference type="GO" id="GO:0046856">
    <property type="term" value="P:phosphatidylinositol dephosphorylation"/>
    <property type="evidence" value="ECO:0007669"/>
    <property type="project" value="TreeGrafter"/>
</dbReference>
<dbReference type="InterPro" id="IPR045849">
    <property type="entry name" value="IP5P_plant"/>
</dbReference>
<comment type="caution">
    <text evidence="3">The sequence shown here is derived from an EMBL/GenBank/DDBJ whole genome shotgun (WGS) entry which is preliminary data.</text>
</comment>
<dbReference type="SUPFAM" id="SSF56219">
    <property type="entry name" value="DNase I-like"/>
    <property type="match status" value="1"/>
</dbReference>
<sequence length="329" mass="37794">SAETMRDENSIKNKWRYKISDIEVNHFNSFTFFLSRFQEIVPLNAGNVLGAEDNLPAKKWLSLIRKTLNTLPGTCSSSNYSILSPLPDPLVELDADFEGSSTRQRNSSLLHRHSFHSMRRSLRIDGDIMVMQPRLDRRFSVCDRASIASRPSNFDPSFRCGGSSDDEKPGGESPATDIFSPMSYVYGAPQYLEERERSSLRSKYYSLRFLSLIPFDSILSDINLIYSIDSEWCCYSITVLGIAWWQLIEIFLFGQRCDRILWYGRGLTQLAYLHGESRFSDHRPVYSIFTAEVETTNDNQIKNMGCSSSRVEVEELLPYSHGFTEFSFY</sequence>